<dbReference type="EMBL" id="FRAF01000017">
    <property type="protein sequence ID" value="SHK57764.1"/>
    <property type="molecule type" value="Genomic_DNA"/>
</dbReference>
<evidence type="ECO:0000313" key="1">
    <source>
        <dbReference type="EMBL" id="SHK57764.1"/>
    </source>
</evidence>
<dbReference type="STRING" id="1830138.SAMN05443507_1178"/>
<organism evidence="1 2">
    <name type="scientific">Alicyclobacillus tolerans</name>
    <dbReference type="NCBI Taxonomy" id="90970"/>
    <lineage>
        <taxon>Bacteria</taxon>
        <taxon>Bacillati</taxon>
        <taxon>Bacillota</taxon>
        <taxon>Bacilli</taxon>
        <taxon>Bacillales</taxon>
        <taxon>Alicyclobacillaceae</taxon>
        <taxon>Alicyclobacillus</taxon>
    </lineage>
</organism>
<sequence length="151" mass="17372">MPWDGQVPYHMPLSHADTLSHTLRPFTTTPEKIWYLVWDGYGSILPTSQPRVQRPHRNYLPYYGGIDDTRDLGIDEHREPPEYWFPDDKSWCVATDVDLCWTYVGGSKACIDAILNSSELESVPAELSHGLTVDSDIFNRLSPDEKKQWGY</sequence>
<reference evidence="2" key="1">
    <citation type="submission" date="2016-11" db="EMBL/GenBank/DDBJ databases">
        <authorList>
            <person name="Varghese N."/>
            <person name="Submissions S."/>
        </authorList>
    </citation>
    <scope>NUCLEOTIDE SEQUENCE [LARGE SCALE GENOMIC DNA]</scope>
    <source>
        <strain evidence="2">USBA-503</strain>
    </source>
</reference>
<gene>
    <name evidence="1" type="ORF">SAMN05443507_1178</name>
</gene>
<accession>A0A1M6TLF0</accession>
<name>A0A1M6TLF0_9BACL</name>
<keyword evidence="2" id="KW-1185">Reference proteome</keyword>
<dbReference type="OrthoDB" id="2426596at2"/>
<protein>
    <submittedName>
        <fullName evidence="1">Uncharacterized protein</fullName>
    </submittedName>
</protein>
<dbReference type="Proteomes" id="UP000184016">
    <property type="component" value="Unassembled WGS sequence"/>
</dbReference>
<dbReference type="AlphaFoldDB" id="A0A1M6TLF0"/>
<proteinExistence type="predicted"/>
<evidence type="ECO:0000313" key="2">
    <source>
        <dbReference type="Proteomes" id="UP000184016"/>
    </source>
</evidence>
<dbReference type="RefSeq" id="WP_072874495.1">
    <property type="nucleotide sequence ID" value="NZ_FRAF01000017.1"/>
</dbReference>